<evidence type="ECO:0000313" key="1">
    <source>
        <dbReference type="EMBL" id="ARW18998.1"/>
    </source>
</evidence>
<dbReference type="EMBL" id="JADOFP010000001">
    <property type="protein sequence ID" value="MBF7114022.1"/>
    <property type="molecule type" value="Genomic_DNA"/>
</dbReference>
<keyword evidence="6" id="KW-1185">Reference proteome</keyword>
<dbReference type="EMBL" id="CP021474">
    <property type="protein sequence ID" value="ARW18998.1"/>
    <property type="molecule type" value="Genomic_DNA"/>
</dbReference>
<dbReference type="EMBL" id="JADOFV010000002">
    <property type="protein sequence ID" value="MBF7126875.1"/>
    <property type="molecule type" value="Genomic_DNA"/>
</dbReference>
<proteinExistence type="predicted"/>
<reference evidence="2" key="3">
    <citation type="submission" date="2019-12" db="EMBL/GenBank/DDBJ databases">
        <title>SpeciesPrimer: A bioinformatics pipeline dedicated to the design of qPCR primers for the quantification of bacterial species.</title>
        <authorList>
            <person name="Dreier M."/>
            <person name="Berthoud H."/>
            <person name="Shani N."/>
            <person name="Wechsler D."/>
            <person name="Junier P."/>
        </authorList>
    </citation>
    <scope>NUCLEOTIDE SEQUENCE</scope>
    <source>
        <strain evidence="2">FAM13073</strain>
    </source>
</reference>
<gene>
    <name evidence="2" type="ORF">GBO79_04620</name>
    <name evidence="3" type="ORF">ITQ90_00435</name>
    <name evidence="4" type="ORF">ITQ97_03450</name>
    <name evidence="1" type="ORF">S100892_00393</name>
</gene>
<dbReference type="Proteomes" id="UP001194632">
    <property type="component" value="Unassembled WGS sequence"/>
</dbReference>
<evidence type="ECO:0000313" key="3">
    <source>
        <dbReference type="EMBL" id="MBF7114022.1"/>
    </source>
</evidence>
<evidence type="ECO:0000313" key="6">
    <source>
        <dbReference type="Proteomes" id="UP000472573"/>
    </source>
</evidence>
<evidence type="ECO:0000313" key="2">
    <source>
        <dbReference type="EMBL" id="KAF0414154.1"/>
    </source>
</evidence>
<sequence>MIKTNSNLNELKKAATNLIGMDKIPAGKYQLAEIIARGIDDTFEARESDEWEIDEYLRDRALNFWFYPSMNLEELVPKLTDEIANNWEIKRGDDRMLSTCLAAVLTYHPHNLSVTLGELLKSDPTTQNLATLEGFDITKINQILVQHNARPLSVN</sequence>
<dbReference type="Proteomes" id="UP000743107">
    <property type="component" value="Unassembled WGS sequence"/>
</dbReference>
<dbReference type="EMBL" id="WENB01000002">
    <property type="protein sequence ID" value="KAF0414154.1"/>
    <property type="molecule type" value="Genomic_DNA"/>
</dbReference>
<dbReference type="Proteomes" id="UP000472573">
    <property type="component" value="Unassembled WGS sequence"/>
</dbReference>
<accession>A0A0R2H9E1</accession>
<organism evidence="4 7">
    <name type="scientific">Pediococcus pentosaceus</name>
    <dbReference type="NCBI Taxonomy" id="1255"/>
    <lineage>
        <taxon>Bacteria</taxon>
        <taxon>Bacillati</taxon>
        <taxon>Bacillota</taxon>
        <taxon>Bacilli</taxon>
        <taxon>Lactobacillales</taxon>
        <taxon>Lactobacillaceae</taxon>
        <taxon>Pediococcus</taxon>
    </lineage>
</organism>
<dbReference type="RefSeq" id="WP_002832941.1">
    <property type="nucleotide sequence ID" value="NZ_BEWQ01000001.1"/>
</dbReference>
<reference evidence="1 5" key="1">
    <citation type="submission" date="2017-05" db="EMBL/GenBank/DDBJ databases">
        <title>Genome sequence of Pediococcus pentosaceus strain SRCM100892.</title>
        <authorList>
            <person name="Cho S.H."/>
        </authorList>
    </citation>
    <scope>NUCLEOTIDE SEQUENCE [LARGE SCALE GENOMIC DNA]</scope>
    <source>
        <strain evidence="1 5">SRCM100892</strain>
    </source>
</reference>
<reference evidence="6" key="4">
    <citation type="submission" date="2020-03" db="EMBL/GenBank/DDBJ databases">
        <title>SpeciesPrimer: A bioinformatics pipeline dedicated to the design of qPCR primers for the quantification of bacterial species.</title>
        <authorList>
            <person name="Dreier M."/>
            <person name="Berthoud H."/>
            <person name="Shani N."/>
            <person name="Wechsler D."/>
            <person name="Junier P."/>
        </authorList>
    </citation>
    <scope>NUCLEOTIDE SEQUENCE [LARGE SCALE GENOMIC DNA]</scope>
    <source>
        <strain evidence="6">FAM13073</strain>
    </source>
</reference>
<protein>
    <submittedName>
        <fullName evidence="4">Uncharacterized protein</fullName>
    </submittedName>
</protein>
<evidence type="ECO:0000313" key="5">
    <source>
        <dbReference type="Proteomes" id="UP000196118"/>
    </source>
</evidence>
<dbReference type="AlphaFoldDB" id="A0A0R2H9E1"/>
<name>A0A0R2H9E1_PEDPE</name>
<reference evidence="2" key="2">
    <citation type="submission" date="2019-10" db="EMBL/GenBank/DDBJ databases">
        <authorList>
            <person name="Irmler S."/>
            <person name="Berthoud H."/>
            <person name="Roetschi A."/>
            <person name="Arias E."/>
            <person name="Shani N."/>
            <person name="Wuethrich D."/>
            <person name="Bruggmann R."/>
        </authorList>
    </citation>
    <scope>NUCLEOTIDE SEQUENCE</scope>
    <source>
        <strain evidence="2">FAM13073</strain>
    </source>
</reference>
<evidence type="ECO:0000313" key="7">
    <source>
        <dbReference type="Proteomes" id="UP000743107"/>
    </source>
</evidence>
<reference evidence="4" key="5">
    <citation type="submission" date="2020-11" db="EMBL/GenBank/DDBJ databases">
        <title>Antibiotic susceptibility profiles of Pediococcus pentosaceus from various origins and their implications for the safety assessment of strains with food-technology applications.</title>
        <authorList>
            <person name="Shani N."/>
            <person name="Oberhaensli S."/>
            <person name="Arias E."/>
        </authorList>
    </citation>
    <scope>NUCLEOTIDE SEQUENCE</scope>
    <source>
        <strain evidence="4">FAM 19164</strain>
        <strain evidence="3">FAM 24207</strain>
    </source>
</reference>
<evidence type="ECO:0000313" key="4">
    <source>
        <dbReference type="EMBL" id="MBF7126875.1"/>
    </source>
</evidence>
<dbReference type="Proteomes" id="UP000196118">
    <property type="component" value="Chromosome"/>
</dbReference>